<dbReference type="InterPro" id="IPR016007">
    <property type="entry name" value="Alpha_rhamnosid"/>
</dbReference>
<dbReference type="InterPro" id="IPR035398">
    <property type="entry name" value="Bac_rhamnosid_C"/>
</dbReference>
<protein>
    <recommendedName>
        <fullName evidence="2">alpha-L-rhamnosidase</fullName>
        <ecNumber evidence="2">3.2.1.40</ecNumber>
    </recommendedName>
</protein>
<dbReference type="EC" id="3.2.1.40" evidence="2"/>
<dbReference type="InterPro" id="IPR008928">
    <property type="entry name" value="6-hairpin_glycosidase_sf"/>
</dbReference>
<dbReference type="GO" id="GO:0030596">
    <property type="term" value="F:alpha-L-rhamnosidase activity"/>
    <property type="evidence" value="ECO:0007669"/>
    <property type="project" value="UniProtKB-EC"/>
</dbReference>
<dbReference type="RefSeq" id="WP_160908675.1">
    <property type="nucleotide sequence ID" value="NZ_WVHS01000005.1"/>
</dbReference>
<dbReference type="Gene3D" id="2.60.40.10">
    <property type="entry name" value="Immunoglobulins"/>
    <property type="match status" value="1"/>
</dbReference>
<dbReference type="Pfam" id="PF05592">
    <property type="entry name" value="Bac_rhamnosid"/>
    <property type="match status" value="1"/>
</dbReference>
<evidence type="ECO:0000259" key="4">
    <source>
        <dbReference type="Pfam" id="PF05592"/>
    </source>
</evidence>
<dbReference type="SUPFAM" id="SSF48208">
    <property type="entry name" value="Six-hairpin glycosidases"/>
    <property type="match status" value="1"/>
</dbReference>
<accession>A0A7K1Y3J9</accession>
<dbReference type="Gene3D" id="1.50.10.10">
    <property type="match status" value="1"/>
</dbReference>
<dbReference type="Gene3D" id="2.60.420.10">
    <property type="entry name" value="Maltose phosphorylase, domain 3"/>
    <property type="match status" value="1"/>
</dbReference>
<evidence type="ECO:0000259" key="6">
    <source>
        <dbReference type="Pfam" id="PF17389"/>
    </source>
</evidence>
<dbReference type="AlphaFoldDB" id="A0A7K1Y3J9"/>
<keyword evidence="9" id="KW-1185">Reference proteome</keyword>
<evidence type="ECO:0000313" key="8">
    <source>
        <dbReference type="EMBL" id="MXV17688.1"/>
    </source>
</evidence>
<feature type="domain" description="Bacterial alpha-L-rhamnosidase N-terminal" evidence="5">
    <location>
        <begin position="175"/>
        <end position="349"/>
    </location>
</feature>
<evidence type="ECO:0000259" key="7">
    <source>
        <dbReference type="Pfam" id="PF17390"/>
    </source>
</evidence>
<dbReference type="Pfam" id="PF17390">
    <property type="entry name" value="Bac_rhamnosid_C"/>
    <property type="match status" value="1"/>
</dbReference>
<reference evidence="8 9" key="1">
    <citation type="submission" date="2019-11" db="EMBL/GenBank/DDBJ databases">
        <title>Pedobacter sp. HMF7056 Genome sequencing and assembly.</title>
        <authorList>
            <person name="Kang H."/>
            <person name="Kim H."/>
            <person name="Joh K."/>
        </authorList>
    </citation>
    <scope>NUCLEOTIDE SEQUENCE [LARGE SCALE GENOMIC DNA]</scope>
    <source>
        <strain evidence="8 9">HMF7056</strain>
    </source>
</reference>
<organism evidence="8 9">
    <name type="scientific">Hufsiella ginkgonis</name>
    <dbReference type="NCBI Taxonomy" id="2695274"/>
    <lineage>
        <taxon>Bacteria</taxon>
        <taxon>Pseudomonadati</taxon>
        <taxon>Bacteroidota</taxon>
        <taxon>Sphingobacteriia</taxon>
        <taxon>Sphingobacteriales</taxon>
        <taxon>Sphingobacteriaceae</taxon>
        <taxon>Hufsiella</taxon>
    </lineage>
</organism>
<feature type="domain" description="Alpha-L-rhamnosidase C-terminal" evidence="7">
    <location>
        <begin position="834"/>
        <end position="909"/>
    </location>
</feature>
<comment type="catalytic activity">
    <reaction evidence="1">
        <text>Hydrolysis of terminal non-reducing alpha-L-rhamnose residues in alpha-L-rhamnosides.</text>
        <dbReference type="EC" id="3.2.1.40"/>
    </reaction>
</comment>
<feature type="domain" description="Alpha-L-rhamnosidase six-hairpin glycosidase" evidence="6">
    <location>
        <begin position="466"/>
        <end position="831"/>
    </location>
</feature>
<dbReference type="Pfam" id="PF08531">
    <property type="entry name" value="Bac_rhamnosid_N"/>
    <property type="match status" value="1"/>
</dbReference>
<dbReference type="Pfam" id="PF25788">
    <property type="entry name" value="Ig_Rha78A_N"/>
    <property type="match status" value="1"/>
</dbReference>
<evidence type="ECO:0000259" key="5">
    <source>
        <dbReference type="Pfam" id="PF08531"/>
    </source>
</evidence>
<dbReference type="GO" id="GO:0005975">
    <property type="term" value="P:carbohydrate metabolic process"/>
    <property type="evidence" value="ECO:0007669"/>
    <property type="project" value="InterPro"/>
</dbReference>
<dbReference type="InterPro" id="IPR013737">
    <property type="entry name" value="Bac_rhamnosid_N"/>
</dbReference>
<gene>
    <name evidence="8" type="ORF">GS398_20470</name>
</gene>
<dbReference type="InterPro" id="IPR035396">
    <property type="entry name" value="Bac_rhamnosid6H"/>
</dbReference>
<evidence type="ECO:0000313" key="9">
    <source>
        <dbReference type="Proteomes" id="UP000451233"/>
    </source>
</evidence>
<dbReference type="PANTHER" id="PTHR33307">
    <property type="entry name" value="ALPHA-RHAMNOSIDASE (EUROFUNG)"/>
    <property type="match status" value="1"/>
</dbReference>
<keyword evidence="3 8" id="KW-0378">Hydrolase</keyword>
<dbReference type="PANTHER" id="PTHR33307:SF6">
    <property type="entry name" value="ALPHA-RHAMNOSIDASE (EUROFUNG)-RELATED"/>
    <property type="match status" value="1"/>
</dbReference>
<comment type="caution">
    <text evidence="8">The sequence shown here is derived from an EMBL/GenBank/DDBJ whole genome shotgun (WGS) entry which is preliminary data.</text>
</comment>
<dbReference type="InterPro" id="IPR008902">
    <property type="entry name" value="Rhamnosid_concanavalin"/>
</dbReference>
<dbReference type="Gene3D" id="2.60.120.260">
    <property type="entry name" value="Galactose-binding domain-like"/>
    <property type="match status" value="2"/>
</dbReference>
<sequence length="942" mass="104663">MKKLSFLWLLLLCIIPGLFARQPALRAVYLRTEYKIDPVTDATRPRLSWELRSELRNQWQSAYQVVVASSPALLAPGKADLWDPGMVKTTITNQLEYGGKPLASRQVCYWKVRSWDKNGVAGPWSPIARWEMGLLKGSDWQASWIGNDLDSLGRGKVYHLPPAPYFRKEITLKGTVKRARLYITSLGLYEVRLNGKRVGADYFTPGWTDYHKRVYYQVYDVTAMLAAVSTLSAIVADGWYAGYLGYALLVNNPVKRNFYGRVPLLKAQLEIVYTDGRTSMVGTDGTWKTNYGPVVEADILNGETYNAQLEFPGWDKPGYPAKGWKAAGVYPDLPSRKLEVYPGNPVRILEALRAKKVTARPGGKYIIDLGQNFAGSIRLKVKGRAGDTISLRYGEVLFPEGGLMTGNLRMARAMDTYILKGDPAGETWVPAFTYHGFQYVEVTGLKRTPGLDVITGLVMGSDTPVAGSLVTDNALVNQLYHNIVWTQRSNYFDIPTDCPQRDERLGWTGDAQVYIQSATFNNDIAAFYNKWLVDLNDAQRDDNTYPIYAPAPQVRATDQYSPGWSEAGIICMYHMYKTYGDTKMVRQFWPNMAKYMQFLEDKSKGRYYFPEASFEDISPKGGFGDWLSVGKKTPPDLLATLYFAQCAAMMAEMARGTGLDSEAARYHQVFSLVAARFKEHYTDPAGRFKTNAAAYGDGNGYVDGAMGFDGHTQTAYANAIYTGVLDGAGNEYAGNQLAGLVRENGGKLSTGFLGVKPLLPALSATGHSDVAYRLLLSTEYPSWGFEVINGANTIWERWNSYIKGTGFENNGGMNSFNHYAFGSVNEWLFGNMAGIRLAAPGYRTFVVRPEIAPAEIGKVRASYHSINGEIVSAWQKSGNRLLIEVVIPVNTRATVFIPAPAAENVTESGKPVVNNRDMRVSGIQGQYLVLELGSGKYRFEVR</sequence>
<feature type="domain" description="Alpha-L-rhamnosidase concanavalin-like" evidence="4">
    <location>
        <begin position="361"/>
        <end position="459"/>
    </location>
</feature>
<dbReference type="InterPro" id="IPR013783">
    <property type="entry name" value="Ig-like_fold"/>
</dbReference>
<dbReference type="PIRSF" id="PIRSF010631">
    <property type="entry name" value="A-rhamnsds"/>
    <property type="match status" value="1"/>
</dbReference>
<dbReference type="InterPro" id="IPR012341">
    <property type="entry name" value="6hp_glycosidase-like_sf"/>
</dbReference>
<dbReference type="Pfam" id="PF17389">
    <property type="entry name" value="Bac_rhamnosid6H"/>
    <property type="match status" value="1"/>
</dbReference>
<evidence type="ECO:0000256" key="2">
    <source>
        <dbReference type="ARBA" id="ARBA00012652"/>
    </source>
</evidence>
<dbReference type="Proteomes" id="UP000451233">
    <property type="component" value="Unassembled WGS sequence"/>
</dbReference>
<name>A0A7K1Y3J9_9SPHI</name>
<dbReference type="EMBL" id="WVHS01000005">
    <property type="protein sequence ID" value="MXV17688.1"/>
    <property type="molecule type" value="Genomic_DNA"/>
</dbReference>
<proteinExistence type="predicted"/>
<evidence type="ECO:0000256" key="1">
    <source>
        <dbReference type="ARBA" id="ARBA00001445"/>
    </source>
</evidence>
<evidence type="ECO:0000256" key="3">
    <source>
        <dbReference type="ARBA" id="ARBA00022801"/>
    </source>
</evidence>